<evidence type="ECO:0000313" key="1">
    <source>
        <dbReference type="EMBL" id="EAR09013.1"/>
    </source>
</evidence>
<dbReference type="EMBL" id="AAOE01000014">
    <property type="protein sequence ID" value="EAR09013.1"/>
    <property type="molecule type" value="Genomic_DNA"/>
</dbReference>
<organism evidence="1 2">
    <name type="scientific">Reinekea blandensis MED297</name>
    <dbReference type="NCBI Taxonomy" id="314283"/>
    <lineage>
        <taxon>Bacteria</taxon>
        <taxon>Pseudomonadati</taxon>
        <taxon>Pseudomonadota</taxon>
        <taxon>Gammaproteobacteria</taxon>
        <taxon>Oceanospirillales</taxon>
        <taxon>Saccharospirillaceae</taxon>
        <taxon>Reinekea</taxon>
    </lineage>
</organism>
<reference evidence="1 2" key="1">
    <citation type="submission" date="2006-02" db="EMBL/GenBank/DDBJ databases">
        <authorList>
            <person name="Pinhassi J."/>
            <person name="Pedros-Alio C."/>
            <person name="Ferriera S."/>
            <person name="Johnson J."/>
            <person name="Kravitz S."/>
            <person name="Halpern A."/>
            <person name="Remington K."/>
            <person name="Beeson K."/>
            <person name="Tran B."/>
            <person name="Rogers Y.-H."/>
            <person name="Friedman R."/>
            <person name="Venter J.C."/>
        </authorList>
    </citation>
    <scope>NUCLEOTIDE SEQUENCE [LARGE SCALE GENOMIC DNA]</scope>
    <source>
        <strain evidence="1 2">MED297</strain>
    </source>
</reference>
<dbReference type="Proteomes" id="UP000005953">
    <property type="component" value="Unassembled WGS sequence"/>
</dbReference>
<name>A4BFZ5_9GAMM</name>
<accession>A4BFZ5</accession>
<keyword evidence="2" id="KW-1185">Reference proteome</keyword>
<proteinExistence type="predicted"/>
<dbReference type="AlphaFoldDB" id="A4BFZ5"/>
<dbReference type="STRING" id="314283.MED297_03952"/>
<sequence length="35" mass="4098">MPAFFLSAENSLTAQCKCLWSFFNRDLSRVRIVMD</sequence>
<dbReference type="HOGENOM" id="CLU_3366861_0_0_6"/>
<evidence type="ECO:0000313" key="2">
    <source>
        <dbReference type="Proteomes" id="UP000005953"/>
    </source>
</evidence>
<comment type="caution">
    <text evidence="1">The sequence shown here is derived from an EMBL/GenBank/DDBJ whole genome shotgun (WGS) entry which is preliminary data.</text>
</comment>
<protein>
    <submittedName>
        <fullName evidence="1">Uncharacterized protein</fullName>
    </submittedName>
</protein>
<gene>
    <name evidence="1" type="ORF">MED297_03952</name>
</gene>